<evidence type="ECO:0000313" key="3">
    <source>
        <dbReference type="Proteomes" id="UP000191418"/>
    </source>
</evidence>
<dbReference type="RefSeq" id="WP_078745222.1">
    <property type="nucleotide sequence ID" value="NZ_FUXG01000009.1"/>
</dbReference>
<dbReference type="OrthoDB" id="5675566at2"/>
<gene>
    <name evidence="2" type="ORF">BTE48_09135</name>
</gene>
<keyword evidence="2" id="KW-0675">Receptor</keyword>
<dbReference type="PROSITE" id="PS50112">
    <property type="entry name" value="PAS"/>
    <property type="match status" value="1"/>
</dbReference>
<comment type="caution">
    <text evidence="2">The sequence shown here is derived from an EMBL/GenBank/DDBJ whole genome shotgun (WGS) entry which is preliminary data.</text>
</comment>
<dbReference type="InterPro" id="IPR000014">
    <property type="entry name" value="PAS"/>
</dbReference>
<dbReference type="InterPro" id="IPR035965">
    <property type="entry name" value="PAS-like_dom_sf"/>
</dbReference>
<evidence type="ECO:0000259" key="1">
    <source>
        <dbReference type="PROSITE" id="PS50112"/>
    </source>
</evidence>
<dbReference type="Gene3D" id="3.30.450.20">
    <property type="entry name" value="PAS domain"/>
    <property type="match status" value="1"/>
</dbReference>
<dbReference type="InterPro" id="IPR013655">
    <property type="entry name" value="PAS_fold_3"/>
</dbReference>
<dbReference type="AlphaFoldDB" id="A0A1T4PTK9"/>
<accession>A0A1T4PTK9</accession>
<dbReference type="SMART" id="SM00091">
    <property type="entry name" value="PAS"/>
    <property type="match status" value="1"/>
</dbReference>
<dbReference type="NCBIfam" id="TIGR00229">
    <property type="entry name" value="sensory_box"/>
    <property type="match status" value="1"/>
</dbReference>
<protein>
    <submittedName>
        <fullName evidence="2">Aerotaxis receptor Aer</fullName>
    </submittedName>
</protein>
<dbReference type="Pfam" id="PF08447">
    <property type="entry name" value="PAS_3"/>
    <property type="match status" value="1"/>
</dbReference>
<evidence type="ECO:0000313" key="2">
    <source>
        <dbReference type="EMBL" id="OPX55322.1"/>
    </source>
</evidence>
<keyword evidence="3" id="KW-1185">Reference proteome</keyword>
<proteinExistence type="predicted"/>
<dbReference type="STRING" id="64969.SAMN02745127_01625"/>
<organism evidence="2 3">
    <name type="scientific">Oceanospirillum multiglobuliferum</name>
    <dbReference type="NCBI Taxonomy" id="64969"/>
    <lineage>
        <taxon>Bacteria</taxon>
        <taxon>Pseudomonadati</taxon>
        <taxon>Pseudomonadota</taxon>
        <taxon>Gammaproteobacteria</taxon>
        <taxon>Oceanospirillales</taxon>
        <taxon>Oceanospirillaceae</taxon>
        <taxon>Oceanospirillum</taxon>
    </lineage>
</organism>
<name>A0A1T4PTK9_9GAMM</name>
<reference evidence="2 3" key="1">
    <citation type="submission" date="2017-01" db="EMBL/GenBank/DDBJ databases">
        <title>Genome Sequencing of a Marine Spirillum, Oceanospirillum multiglobuliferum ATCC 33336, from Japan.</title>
        <authorList>
            <person name="Carney J.G."/>
            <person name="Trachtenberg A.M."/>
            <person name="Rheaume B.A."/>
            <person name="Linnane J.D."/>
            <person name="Pitts N.L."/>
            <person name="Mykles D.L."/>
            <person name="Maclea K.S."/>
        </authorList>
    </citation>
    <scope>NUCLEOTIDE SEQUENCE [LARGE SCALE GENOMIC DNA]</scope>
    <source>
        <strain evidence="2 3">ATCC 33336</strain>
    </source>
</reference>
<dbReference type="EMBL" id="MTSM01000010">
    <property type="protein sequence ID" value="OPX55322.1"/>
    <property type="molecule type" value="Genomic_DNA"/>
</dbReference>
<dbReference type="CDD" id="cd00130">
    <property type="entry name" value="PAS"/>
    <property type="match status" value="1"/>
</dbReference>
<feature type="domain" description="PAS" evidence="1">
    <location>
        <begin position="14"/>
        <end position="77"/>
    </location>
</feature>
<dbReference type="Proteomes" id="UP000191418">
    <property type="component" value="Unassembled WGS sequence"/>
</dbReference>
<sequence>MLAHNIYKNSQEILLEADDLIISKTDTRGHITYANRTFLRIADYQEEEVLNKPHNLIRHPDMPRGVFRFLWQELRKGHEFFGFVKNYTSGGDYYWVFANITPDFDASGHLKGYFSVRRRPSRAAIDTLIPIYNTMLEIESRANSQSAADHSLAYLVQLLESKSVSYDRFVMTLQAM</sequence>
<dbReference type="SUPFAM" id="SSF55785">
    <property type="entry name" value="PYP-like sensor domain (PAS domain)"/>
    <property type="match status" value="1"/>
</dbReference>